<comment type="caution">
    <text evidence="3">The sequence shown here is derived from an EMBL/GenBank/DDBJ whole genome shotgun (WGS) entry which is preliminary data.</text>
</comment>
<name>A0A6N9YRR3_9ACTN</name>
<dbReference type="Gene3D" id="1.10.30.50">
    <property type="match status" value="1"/>
</dbReference>
<evidence type="ECO:0000313" key="3">
    <source>
        <dbReference type="EMBL" id="NED97635.1"/>
    </source>
</evidence>
<dbReference type="GO" id="GO:0004519">
    <property type="term" value="F:endonuclease activity"/>
    <property type="evidence" value="ECO:0007669"/>
    <property type="project" value="UniProtKB-KW"/>
</dbReference>
<keyword evidence="3" id="KW-0255">Endonuclease</keyword>
<feature type="non-terminal residue" evidence="3">
    <location>
        <position position="1"/>
    </location>
</feature>
<proteinExistence type="predicted"/>
<feature type="region of interest" description="Disordered" evidence="1">
    <location>
        <begin position="55"/>
        <end position="91"/>
    </location>
</feature>
<organism evidence="3 4">
    <name type="scientific">Phytoactinopolyspora alkaliphila</name>
    <dbReference type="NCBI Taxonomy" id="1783498"/>
    <lineage>
        <taxon>Bacteria</taxon>
        <taxon>Bacillati</taxon>
        <taxon>Actinomycetota</taxon>
        <taxon>Actinomycetes</taxon>
        <taxon>Jiangellales</taxon>
        <taxon>Jiangellaceae</taxon>
        <taxon>Phytoactinopolyspora</taxon>
    </lineage>
</organism>
<evidence type="ECO:0000256" key="1">
    <source>
        <dbReference type="SAM" id="MobiDB-lite"/>
    </source>
</evidence>
<keyword evidence="3" id="KW-0540">Nuclease</keyword>
<evidence type="ECO:0000259" key="2">
    <source>
        <dbReference type="SMART" id="SM00507"/>
    </source>
</evidence>
<dbReference type="Pfam" id="PF01844">
    <property type="entry name" value="HNH"/>
    <property type="match status" value="1"/>
</dbReference>
<evidence type="ECO:0000313" key="4">
    <source>
        <dbReference type="Proteomes" id="UP000469185"/>
    </source>
</evidence>
<dbReference type="Proteomes" id="UP000469185">
    <property type="component" value="Unassembled WGS sequence"/>
</dbReference>
<sequence>DRGCAFPGCTRPPEWCHAHHITHWADGGPTNLDNLTLLCGHHHRTVHHRGWDVHTGADGHPDFLPPPWVDPERTPRRNTRPRHHHQPPPDP</sequence>
<reference evidence="3 4" key="1">
    <citation type="submission" date="2020-02" db="EMBL/GenBank/DDBJ databases">
        <authorList>
            <person name="Li X.-J."/>
            <person name="Feng X.-M."/>
        </authorList>
    </citation>
    <scope>NUCLEOTIDE SEQUENCE [LARGE SCALE GENOMIC DNA]</scope>
    <source>
        <strain evidence="3 4">CGMCC 4.7225</strain>
    </source>
</reference>
<feature type="compositionally biased region" description="Basic residues" evidence="1">
    <location>
        <begin position="76"/>
        <end position="91"/>
    </location>
</feature>
<keyword evidence="3" id="KW-0378">Hydrolase</keyword>
<feature type="domain" description="HNH nuclease" evidence="2">
    <location>
        <begin position="1"/>
        <end position="44"/>
    </location>
</feature>
<dbReference type="InterPro" id="IPR002711">
    <property type="entry name" value="HNH"/>
</dbReference>
<accession>A0A6N9YRR3</accession>
<dbReference type="AlphaFoldDB" id="A0A6N9YRR3"/>
<dbReference type="EMBL" id="JAAGOB010000012">
    <property type="protein sequence ID" value="NED97635.1"/>
    <property type="molecule type" value="Genomic_DNA"/>
</dbReference>
<dbReference type="InterPro" id="IPR003615">
    <property type="entry name" value="HNH_nuc"/>
</dbReference>
<gene>
    <name evidence="3" type="ORF">G1H11_20255</name>
</gene>
<dbReference type="GO" id="GO:0003676">
    <property type="term" value="F:nucleic acid binding"/>
    <property type="evidence" value="ECO:0007669"/>
    <property type="project" value="InterPro"/>
</dbReference>
<dbReference type="SMART" id="SM00507">
    <property type="entry name" value="HNHc"/>
    <property type="match status" value="1"/>
</dbReference>
<keyword evidence="4" id="KW-1185">Reference proteome</keyword>
<protein>
    <submittedName>
        <fullName evidence="3">HNH endonuclease</fullName>
    </submittedName>
</protein>
<dbReference type="CDD" id="cd00085">
    <property type="entry name" value="HNHc"/>
    <property type="match status" value="1"/>
</dbReference>
<dbReference type="GO" id="GO:0008270">
    <property type="term" value="F:zinc ion binding"/>
    <property type="evidence" value="ECO:0007669"/>
    <property type="project" value="InterPro"/>
</dbReference>